<keyword evidence="2" id="KW-1185">Reference proteome</keyword>
<dbReference type="Proteomes" id="UP000634136">
    <property type="component" value="Unassembled WGS sequence"/>
</dbReference>
<proteinExistence type="predicted"/>
<sequence length="38" mass="4381">MGPKEWWALTPNVQNRTEINWTTAKVGPTPWCYRSGTC</sequence>
<reference evidence="1" key="1">
    <citation type="submission" date="2020-09" db="EMBL/GenBank/DDBJ databases">
        <title>Genome-Enabled Discovery of Anthraquinone Biosynthesis in Senna tora.</title>
        <authorList>
            <person name="Kang S.-H."/>
            <person name="Pandey R.P."/>
            <person name="Lee C.-M."/>
            <person name="Sim J.-S."/>
            <person name="Jeong J.-T."/>
            <person name="Choi B.-S."/>
            <person name="Jung M."/>
            <person name="Ginzburg D."/>
            <person name="Zhao K."/>
            <person name="Won S.Y."/>
            <person name="Oh T.-J."/>
            <person name="Yu Y."/>
            <person name="Kim N.-H."/>
            <person name="Lee O.R."/>
            <person name="Lee T.-H."/>
            <person name="Bashyal P."/>
            <person name="Kim T.-S."/>
            <person name="Lee W.-H."/>
            <person name="Kawkins C."/>
            <person name="Kim C.-K."/>
            <person name="Kim J.S."/>
            <person name="Ahn B.O."/>
            <person name="Rhee S.Y."/>
            <person name="Sohng J.K."/>
        </authorList>
    </citation>
    <scope>NUCLEOTIDE SEQUENCE</scope>
    <source>
        <tissue evidence="1">Leaf</tissue>
    </source>
</reference>
<evidence type="ECO:0000313" key="2">
    <source>
        <dbReference type="Proteomes" id="UP000634136"/>
    </source>
</evidence>
<accession>A0A834WSA1</accession>
<dbReference type="AlphaFoldDB" id="A0A834WSA1"/>
<evidence type="ECO:0000313" key="1">
    <source>
        <dbReference type="EMBL" id="KAF7831321.1"/>
    </source>
</evidence>
<name>A0A834WSA1_9FABA</name>
<comment type="caution">
    <text evidence="1">The sequence shown here is derived from an EMBL/GenBank/DDBJ whole genome shotgun (WGS) entry which is preliminary data.</text>
</comment>
<dbReference type="EMBL" id="JAAIUW010000005">
    <property type="protein sequence ID" value="KAF7831321.1"/>
    <property type="molecule type" value="Genomic_DNA"/>
</dbReference>
<protein>
    <submittedName>
        <fullName evidence="1">Uncharacterized protein</fullName>
    </submittedName>
</protein>
<organism evidence="1 2">
    <name type="scientific">Senna tora</name>
    <dbReference type="NCBI Taxonomy" id="362788"/>
    <lineage>
        <taxon>Eukaryota</taxon>
        <taxon>Viridiplantae</taxon>
        <taxon>Streptophyta</taxon>
        <taxon>Embryophyta</taxon>
        <taxon>Tracheophyta</taxon>
        <taxon>Spermatophyta</taxon>
        <taxon>Magnoliopsida</taxon>
        <taxon>eudicotyledons</taxon>
        <taxon>Gunneridae</taxon>
        <taxon>Pentapetalae</taxon>
        <taxon>rosids</taxon>
        <taxon>fabids</taxon>
        <taxon>Fabales</taxon>
        <taxon>Fabaceae</taxon>
        <taxon>Caesalpinioideae</taxon>
        <taxon>Cassia clade</taxon>
        <taxon>Senna</taxon>
    </lineage>
</organism>
<gene>
    <name evidence="1" type="ORF">G2W53_013654</name>
</gene>